<dbReference type="GO" id="GO:0004808">
    <property type="term" value="F:tRNA (5-methylaminomethyl-2-thiouridylate)(34)-methyltransferase activity"/>
    <property type="evidence" value="ECO:0007669"/>
    <property type="project" value="InterPro"/>
</dbReference>
<protein>
    <submittedName>
        <fullName evidence="2">tRNA U34 5-methylaminomethyl-2-thiouridine-forming methyltransferase MnmC</fullName>
    </submittedName>
</protein>
<evidence type="ECO:0000313" key="3">
    <source>
        <dbReference type="Proteomes" id="UP000219111"/>
    </source>
</evidence>
<dbReference type="AlphaFoldDB" id="A0A285RKX2"/>
<dbReference type="PANTHER" id="PTHR39963:SF1">
    <property type="entry name" value="MNMC-LIKE METHYLTRANSFERASE DOMAIN-CONTAINING PROTEIN"/>
    <property type="match status" value="1"/>
</dbReference>
<keyword evidence="2" id="KW-0808">Transferase</keyword>
<dbReference type="InterPro" id="IPR008471">
    <property type="entry name" value="MnmC-like_methylTransf"/>
</dbReference>
<dbReference type="NCBIfam" id="NF033855">
    <property type="entry name" value="tRNA_MNMC2"/>
    <property type="match status" value="1"/>
</dbReference>
<dbReference type="InterPro" id="IPR029063">
    <property type="entry name" value="SAM-dependent_MTases_sf"/>
</dbReference>
<keyword evidence="3" id="KW-1185">Reference proteome</keyword>
<name>A0A285RKX2_9RHOB</name>
<dbReference type="RefSeq" id="WP_097068590.1">
    <property type="nucleotide sequence ID" value="NZ_OBMT01000001.1"/>
</dbReference>
<dbReference type="GO" id="GO:0032259">
    <property type="term" value="P:methylation"/>
    <property type="evidence" value="ECO:0007669"/>
    <property type="project" value="UniProtKB-KW"/>
</dbReference>
<keyword evidence="2" id="KW-0489">Methyltransferase</keyword>
<dbReference type="SUPFAM" id="SSF53335">
    <property type="entry name" value="S-adenosyl-L-methionine-dependent methyltransferases"/>
    <property type="match status" value="1"/>
</dbReference>
<dbReference type="Gene3D" id="3.40.50.150">
    <property type="entry name" value="Vaccinia Virus protein VP39"/>
    <property type="match status" value="1"/>
</dbReference>
<reference evidence="3" key="1">
    <citation type="submission" date="2017-08" db="EMBL/GenBank/DDBJ databases">
        <authorList>
            <person name="Varghese N."/>
            <person name="Submissions S."/>
        </authorList>
    </citation>
    <scope>NUCLEOTIDE SEQUENCE [LARGE SCALE GENOMIC DNA]</scope>
    <source>
        <strain evidence="3">JA276</strain>
    </source>
</reference>
<gene>
    <name evidence="2" type="ORF">SAMN05877831_101606</name>
</gene>
<evidence type="ECO:0000259" key="1">
    <source>
        <dbReference type="Pfam" id="PF05430"/>
    </source>
</evidence>
<feature type="domain" description="MnmC-like methyltransferase" evidence="1">
    <location>
        <begin position="119"/>
        <end position="219"/>
    </location>
</feature>
<dbReference type="GO" id="GO:0016645">
    <property type="term" value="F:oxidoreductase activity, acting on the CH-NH group of donors"/>
    <property type="evidence" value="ECO:0007669"/>
    <property type="project" value="InterPro"/>
</dbReference>
<organism evidence="2 3">
    <name type="scientific">Rhodobacter maris</name>
    <dbReference type="NCBI Taxonomy" id="446682"/>
    <lineage>
        <taxon>Bacteria</taxon>
        <taxon>Pseudomonadati</taxon>
        <taxon>Pseudomonadota</taxon>
        <taxon>Alphaproteobacteria</taxon>
        <taxon>Rhodobacterales</taxon>
        <taxon>Rhodobacter group</taxon>
        <taxon>Rhodobacter</taxon>
    </lineage>
</organism>
<evidence type="ECO:0000313" key="2">
    <source>
        <dbReference type="EMBL" id="SOB94743.1"/>
    </source>
</evidence>
<sequence length="221" mass="23449">MTSPDQSPAALAWRDGSTPVSTRFDDPYFSLAGGLAETRHVFLAGNDLPARLCPGFHIAELGFGTGLNLIATALATDLPIRFTSFEAFPMSGAEMARALAAFPEAEALAAPLAAAMLRSETRFMLGSLSVELILGDVRETLPRWGETADAWYLDGFSPAKNPEMWGEDLMAEVGRHTAPGGTFATYTAAGFVRRGLASAGFTVTRAPGHAGKRHMSRGSRA</sequence>
<proteinExistence type="predicted"/>
<dbReference type="EMBL" id="OBMT01000001">
    <property type="protein sequence ID" value="SOB94743.1"/>
    <property type="molecule type" value="Genomic_DNA"/>
</dbReference>
<dbReference type="OrthoDB" id="9786494at2"/>
<dbReference type="InterPro" id="IPR047785">
    <property type="entry name" value="tRNA_MNMC2"/>
</dbReference>
<dbReference type="PANTHER" id="PTHR39963">
    <property type="entry name" value="SLL0983 PROTEIN"/>
    <property type="match status" value="1"/>
</dbReference>
<dbReference type="Proteomes" id="UP000219111">
    <property type="component" value="Unassembled WGS sequence"/>
</dbReference>
<dbReference type="Pfam" id="PF05430">
    <property type="entry name" value="Methyltransf_30"/>
    <property type="match status" value="1"/>
</dbReference>
<accession>A0A285RKX2</accession>